<dbReference type="EMBL" id="VLKL01000011">
    <property type="protein sequence ID" value="TWI02538.1"/>
    <property type="molecule type" value="Genomic_DNA"/>
</dbReference>
<reference evidence="2 3" key="1">
    <citation type="journal article" date="2015" name="Stand. Genomic Sci.">
        <title>Genomic Encyclopedia of Bacterial and Archaeal Type Strains, Phase III: the genomes of soil and plant-associated and newly described type strains.</title>
        <authorList>
            <person name="Whitman W.B."/>
            <person name="Woyke T."/>
            <person name="Klenk H.P."/>
            <person name="Zhou Y."/>
            <person name="Lilburn T.G."/>
            <person name="Beck B.J."/>
            <person name="De Vos P."/>
            <person name="Vandamme P."/>
            <person name="Eisen J.A."/>
            <person name="Garrity G."/>
            <person name="Hugenholtz P."/>
            <person name="Kyrpides N.C."/>
        </authorList>
    </citation>
    <scope>NUCLEOTIDE SEQUENCE [LARGE SCALE GENOMIC DNA]</scope>
    <source>
        <strain evidence="2 3">CGMCC 1.10947</strain>
    </source>
</reference>
<accession>A0A562L4H2</accession>
<evidence type="ECO:0000256" key="1">
    <source>
        <dbReference type="SAM" id="MobiDB-lite"/>
    </source>
</evidence>
<dbReference type="Proteomes" id="UP000317176">
    <property type="component" value="Unassembled WGS sequence"/>
</dbReference>
<name>A0A562L4H2_9BRAD</name>
<feature type="region of interest" description="Disordered" evidence="1">
    <location>
        <begin position="1"/>
        <end position="25"/>
    </location>
</feature>
<evidence type="ECO:0000313" key="3">
    <source>
        <dbReference type="Proteomes" id="UP000317176"/>
    </source>
</evidence>
<dbReference type="AlphaFoldDB" id="A0A562L4H2"/>
<organism evidence="2 3">
    <name type="scientific">Bradyrhizobium daqingense</name>
    <dbReference type="NCBI Taxonomy" id="993502"/>
    <lineage>
        <taxon>Bacteria</taxon>
        <taxon>Pseudomonadati</taxon>
        <taxon>Pseudomonadota</taxon>
        <taxon>Alphaproteobacteria</taxon>
        <taxon>Hyphomicrobiales</taxon>
        <taxon>Nitrobacteraceae</taxon>
        <taxon>Bradyrhizobium</taxon>
    </lineage>
</organism>
<gene>
    <name evidence="2" type="ORF">IQ17_04152</name>
</gene>
<evidence type="ECO:0000313" key="2">
    <source>
        <dbReference type="EMBL" id="TWI02538.1"/>
    </source>
</evidence>
<proteinExistence type="predicted"/>
<comment type="caution">
    <text evidence="2">The sequence shown here is derived from an EMBL/GenBank/DDBJ whole genome shotgun (WGS) entry which is preliminary data.</text>
</comment>
<protein>
    <submittedName>
        <fullName evidence="2">Uncharacterized protein</fullName>
    </submittedName>
</protein>
<keyword evidence="3" id="KW-1185">Reference proteome</keyword>
<sequence>MKKRPKSREETPKEGSGNAKRYRTATICDRGAQSARAFAPFPMQYAHGSVASTETQIQFL</sequence>